<evidence type="ECO:0000256" key="2">
    <source>
        <dbReference type="ARBA" id="ARBA00022723"/>
    </source>
</evidence>
<feature type="region of interest" description="Disordered" evidence="4">
    <location>
        <begin position="116"/>
        <end position="152"/>
    </location>
</feature>
<reference evidence="6" key="1">
    <citation type="submission" date="2021-03" db="EMBL/GenBank/DDBJ databases">
        <authorList>
            <person name="Tagirdzhanova G."/>
        </authorList>
    </citation>
    <scope>NUCLEOTIDE SEQUENCE</scope>
</reference>
<feature type="region of interest" description="Disordered" evidence="4">
    <location>
        <begin position="660"/>
        <end position="685"/>
    </location>
</feature>
<dbReference type="OrthoDB" id="3989227at2759"/>
<dbReference type="Proteomes" id="UP000664169">
    <property type="component" value="Unassembled WGS sequence"/>
</dbReference>
<dbReference type="PROSITE" id="PS50048">
    <property type="entry name" value="ZN2_CY6_FUNGAL_2"/>
    <property type="match status" value="1"/>
</dbReference>
<feature type="compositionally biased region" description="Polar residues" evidence="4">
    <location>
        <begin position="214"/>
        <end position="223"/>
    </location>
</feature>
<dbReference type="PANTHER" id="PTHR31001:SF50">
    <property type="entry name" value="ZN(II)2CYS6 TRANSCRIPTION FACTOR (EUROFUNG)"/>
    <property type="match status" value="1"/>
</dbReference>
<dbReference type="Pfam" id="PF00172">
    <property type="entry name" value="Zn_clus"/>
    <property type="match status" value="1"/>
</dbReference>
<keyword evidence="7" id="KW-1185">Reference proteome</keyword>
<dbReference type="GO" id="GO:0003677">
    <property type="term" value="F:DNA binding"/>
    <property type="evidence" value="ECO:0007669"/>
    <property type="project" value="InterPro"/>
</dbReference>
<dbReference type="Pfam" id="PF04082">
    <property type="entry name" value="Fungal_trans"/>
    <property type="match status" value="1"/>
</dbReference>
<dbReference type="PROSITE" id="PS00463">
    <property type="entry name" value="ZN2_CY6_FUNGAL_1"/>
    <property type="match status" value="1"/>
</dbReference>
<keyword evidence="3" id="KW-0539">Nucleus</keyword>
<dbReference type="SMART" id="SM00906">
    <property type="entry name" value="Fungal_trans"/>
    <property type="match status" value="1"/>
</dbReference>
<dbReference type="InterPro" id="IPR036864">
    <property type="entry name" value="Zn2-C6_fun-type_DNA-bd_sf"/>
</dbReference>
<sequence>MNSSGTFTKSTATSDDHGVDIARFLPAPKTRSCVVCRSRKVRCDKLSPCSNCRKANVTCVFPASNRPPKWARRLERISKEAGLDEQPNARQDGNVQQVMQRLQSLEGLVKDLSGQLEQANSASPSAVDGSSGVGSADSSSHGHDQSQRIAAATSVSDIQEHAGRLIIQDRNRSRYLSSAFWSRVNDELDGLKMATQKIAGYDSSSSDNDDPSDKTITTQELSRTPSERHGFLFRHNFGSSSLDLREFHPLPSQISFLLDTYAENVNYIVGILHMPTIRKIVKNMRTSDGSGLSAPNEVLLFSIYYAAVTSMEDEDVINNFGTTKAELNLRYRLGLEHALAKADFLNVPDLVLTQAFAIFLLLARRHDSPRFIWMMTGLLIRMAQSLGLQRDGENFPNLIPYEIEMRRRLWWAVCLLDIRASEDQGTEITITRDSFDTKLPSNIRDADIDPDIKESPPIQQEITEITAAQTCYKMCQVTREMVAPGGKGSPPSLERQNQLIDKLYQTLDVEFLQRAGDGHKAAFWMANVSSLLVISKMRLLIYLPLLFSSPDERFSDELRDKLLVAAIEVAEYNHALNVEENVRQWRWIYQVYTHWYSIVYLLIEVARRPLLPTVERAWIALQSKWLIPSQSQLNRNNRHWVPLRKLMARARKQREEELLRLQNDPSAAHRLESEDKDLPVPSSSGPFHGGNSSELFLTHWRNLISIPTAPKNNTYSPPELSHVPIGISNYDQVEESNTTSSPQGSSVGAEWIMPANSSVPFQTQVYEPTTGLPNFSTIPVDWMFGQGTDLNSMPWSWSDIELPVSDGADLDVNMTFNGEINWQNWLDAAKDLA</sequence>
<evidence type="ECO:0000256" key="3">
    <source>
        <dbReference type="ARBA" id="ARBA00023242"/>
    </source>
</evidence>
<organism evidence="6 7">
    <name type="scientific">Gomphillus americanus</name>
    <dbReference type="NCBI Taxonomy" id="1940652"/>
    <lineage>
        <taxon>Eukaryota</taxon>
        <taxon>Fungi</taxon>
        <taxon>Dikarya</taxon>
        <taxon>Ascomycota</taxon>
        <taxon>Pezizomycotina</taxon>
        <taxon>Lecanoromycetes</taxon>
        <taxon>OSLEUM clade</taxon>
        <taxon>Ostropomycetidae</taxon>
        <taxon>Ostropales</taxon>
        <taxon>Graphidaceae</taxon>
        <taxon>Gomphilloideae</taxon>
        <taxon>Gomphillus</taxon>
    </lineage>
</organism>
<dbReference type="SMART" id="SM00066">
    <property type="entry name" value="GAL4"/>
    <property type="match status" value="1"/>
</dbReference>
<evidence type="ECO:0000313" key="6">
    <source>
        <dbReference type="EMBL" id="CAF9921849.1"/>
    </source>
</evidence>
<comment type="subcellular location">
    <subcellularLocation>
        <location evidence="1">Nucleus</location>
    </subcellularLocation>
</comment>
<gene>
    <name evidence="6" type="ORF">GOMPHAMPRED_002421</name>
</gene>
<evidence type="ECO:0000256" key="4">
    <source>
        <dbReference type="SAM" id="MobiDB-lite"/>
    </source>
</evidence>
<dbReference type="GO" id="GO:0006351">
    <property type="term" value="P:DNA-templated transcription"/>
    <property type="evidence" value="ECO:0007669"/>
    <property type="project" value="InterPro"/>
</dbReference>
<feature type="compositionally biased region" description="Low complexity" evidence="4">
    <location>
        <begin position="121"/>
        <end position="139"/>
    </location>
</feature>
<feature type="domain" description="Zn(2)-C6 fungal-type" evidence="5">
    <location>
        <begin position="32"/>
        <end position="61"/>
    </location>
</feature>
<comment type="caution">
    <text evidence="6">The sequence shown here is derived from an EMBL/GenBank/DDBJ whole genome shotgun (WGS) entry which is preliminary data.</text>
</comment>
<evidence type="ECO:0000259" key="5">
    <source>
        <dbReference type="PROSITE" id="PS50048"/>
    </source>
</evidence>
<protein>
    <recommendedName>
        <fullName evidence="5">Zn(2)-C6 fungal-type domain-containing protein</fullName>
    </recommendedName>
</protein>
<feature type="compositionally biased region" description="Basic and acidic residues" evidence="4">
    <location>
        <begin position="667"/>
        <end position="678"/>
    </location>
</feature>
<dbReference type="GO" id="GO:0005634">
    <property type="term" value="C:nucleus"/>
    <property type="evidence" value="ECO:0007669"/>
    <property type="project" value="UniProtKB-SubCell"/>
</dbReference>
<dbReference type="SUPFAM" id="SSF57701">
    <property type="entry name" value="Zn2/Cys6 DNA-binding domain"/>
    <property type="match status" value="1"/>
</dbReference>
<dbReference type="CDD" id="cd12148">
    <property type="entry name" value="fungal_TF_MHR"/>
    <property type="match status" value="1"/>
</dbReference>
<dbReference type="EMBL" id="CAJPDQ010000017">
    <property type="protein sequence ID" value="CAF9921849.1"/>
    <property type="molecule type" value="Genomic_DNA"/>
</dbReference>
<keyword evidence="2" id="KW-0479">Metal-binding</keyword>
<dbReference type="InterPro" id="IPR050613">
    <property type="entry name" value="Sec_Metabolite_Reg"/>
</dbReference>
<dbReference type="PANTHER" id="PTHR31001">
    <property type="entry name" value="UNCHARACTERIZED TRANSCRIPTIONAL REGULATORY PROTEIN"/>
    <property type="match status" value="1"/>
</dbReference>
<dbReference type="CDD" id="cd00067">
    <property type="entry name" value="GAL4"/>
    <property type="match status" value="1"/>
</dbReference>
<feature type="region of interest" description="Disordered" evidence="4">
    <location>
        <begin position="200"/>
        <end position="223"/>
    </location>
</feature>
<evidence type="ECO:0000313" key="7">
    <source>
        <dbReference type="Proteomes" id="UP000664169"/>
    </source>
</evidence>
<dbReference type="GO" id="GO:0000981">
    <property type="term" value="F:DNA-binding transcription factor activity, RNA polymerase II-specific"/>
    <property type="evidence" value="ECO:0007669"/>
    <property type="project" value="InterPro"/>
</dbReference>
<dbReference type="InterPro" id="IPR001138">
    <property type="entry name" value="Zn2Cys6_DnaBD"/>
</dbReference>
<name>A0A8H3IQ43_9LECA</name>
<dbReference type="InterPro" id="IPR007219">
    <property type="entry name" value="XnlR_reg_dom"/>
</dbReference>
<dbReference type="Gene3D" id="4.10.240.10">
    <property type="entry name" value="Zn(2)-C6 fungal-type DNA-binding domain"/>
    <property type="match status" value="1"/>
</dbReference>
<accession>A0A8H3IQ43</accession>
<proteinExistence type="predicted"/>
<dbReference type="AlphaFoldDB" id="A0A8H3IQ43"/>
<evidence type="ECO:0000256" key="1">
    <source>
        <dbReference type="ARBA" id="ARBA00004123"/>
    </source>
</evidence>
<dbReference type="GO" id="GO:0008270">
    <property type="term" value="F:zinc ion binding"/>
    <property type="evidence" value="ECO:0007669"/>
    <property type="project" value="InterPro"/>
</dbReference>